<proteinExistence type="inferred from homology"/>
<dbReference type="Pfam" id="PF01958">
    <property type="entry name" value="Asp_DH_C"/>
    <property type="match status" value="1"/>
</dbReference>
<evidence type="ECO:0000256" key="1">
    <source>
        <dbReference type="ARBA" id="ARBA00008331"/>
    </source>
</evidence>
<dbReference type="GO" id="GO:0033735">
    <property type="term" value="F:aspartate dehydrogenase [NAD(P)+] activity"/>
    <property type="evidence" value="ECO:0007669"/>
    <property type="project" value="InterPro"/>
</dbReference>
<dbReference type="SUPFAM" id="SSF55347">
    <property type="entry name" value="Glyceraldehyde-3-phosphate dehydrogenase-like, C-terminal domain"/>
    <property type="match status" value="1"/>
</dbReference>
<dbReference type="Proteomes" id="UP000282125">
    <property type="component" value="Unassembled WGS sequence"/>
</dbReference>
<protein>
    <submittedName>
        <fullName evidence="4">DUF108 domain-containing protein</fullName>
    </submittedName>
</protein>
<comment type="similarity">
    <text evidence="1">Belongs to the L-aspartate dehydrogenase family.</text>
</comment>
<evidence type="ECO:0000313" key="5">
    <source>
        <dbReference type="Proteomes" id="UP000282125"/>
    </source>
</evidence>
<dbReference type="EMBL" id="RRAZ01000021">
    <property type="protein sequence ID" value="RRH72794.1"/>
    <property type="molecule type" value="Genomic_DNA"/>
</dbReference>
<comment type="caution">
    <text evidence="4">The sequence shown here is derived from an EMBL/GenBank/DDBJ whole genome shotgun (WGS) entry which is preliminary data.</text>
</comment>
<dbReference type="AlphaFoldDB" id="A0A3P3DG33"/>
<evidence type="ECO:0000259" key="3">
    <source>
        <dbReference type="Pfam" id="PF03447"/>
    </source>
</evidence>
<dbReference type="InterPro" id="IPR036291">
    <property type="entry name" value="NAD(P)-bd_dom_sf"/>
</dbReference>
<evidence type="ECO:0000259" key="2">
    <source>
        <dbReference type="Pfam" id="PF01958"/>
    </source>
</evidence>
<dbReference type="InterPro" id="IPR005106">
    <property type="entry name" value="Asp/hSer_DH_NAD-bd"/>
</dbReference>
<reference evidence="4 5" key="1">
    <citation type="submission" date="2018-11" db="EMBL/GenBank/DDBJ databases">
        <title>Gemmobacter sp. nov., YIM 102744-1 draft genome.</title>
        <authorList>
            <person name="Li G."/>
            <person name="Jiang Y."/>
        </authorList>
    </citation>
    <scope>NUCLEOTIDE SEQUENCE [LARGE SCALE GENOMIC DNA]</scope>
    <source>
        <strain evidence="4 5">YIM 102744-1</strain>
    </source>
</reference>
<feature type="domain" description="Aspartate/homoserine dehydrogenase NAD-binding" evidence="3">
    <location>
        <begin position="10"/>
        <end position="119"/>
    </location>
</feature>
<keyword evidence="5" id="KW-1185">Reference proteome</keyword>
<organism evidence="4 5">
    <name type="scientific">Falsigemmobacter faecalis</name>
    <dbReference type="NCBI Taxonomy" id="2488730"/>
    <lineage>
        <taxon>Bacteria</taxon>
        <taxon>Pseudomonadati</taxon>
        <taxon>Pseudomonadota</taxon>
        <taxon>Alphaproteobacteria</taxon>
        <taxon>Rhodobacterales</taxon>
        <taxon>Paracoccaceae</taxon>
        <taxon>Falsigemmobacter</taxon>
    </lineage>
</organism>
<dbReference type="PANTHER" id="PTHR31873:SF6">
    <property type="entry name" value="ASPARTATE DEHYDROGENASE DOMAIN-CONTAINING PROTEIN"/>
    <property type="match status" value="1"/>
</dbReference>
<dbReference type="Gene3D" id="3.30.360.10">
    <property type="entry name" value="Dihydrodipicolinate Reductase, domain 2"/>
    <property type="match status" value="1"/>
</dbReference>
<dbReference type="RefSeq" id="WP_124965624.1">
    <property type="nucleotide sequence ID" value="NZ_RRAZ01000021.1"/>
</dbReference>
<dbReference type="InterPro" id="IPR002811">
    <property type="entry name" value="Asp_DH"/>
</dbReference>
<evidence type="ECO:0000313" key="4">
    <source>
        <dbReference type="EMBL" id="RRH72794.1"/>
    </source>
</evidence>
<feature type="domain" description="Aspartate dehydrogenase" evidence="2">
    <location>
        <begin position="156"/>
        <end position="225"/>
    </location>
</feature>
<sequence length="255" mass="26274">MQKRKVGIFGAGTIGRAVLAELKKHEGVELVFVLNRDPAKIADLNLAPGVATADPEEALSRGADLVIETSVAQVVADYAPRVLESADFCAFSGTALADAALEAQIREGAARSGRRFYLPHGAVLGLDGLADAGPILQSVTITTRKSGKSLGLPPETEGVIFEGAAREACLKFPRNVNVHAAVALAGMGMDRTFSRIIAVPGQGVNEHRIEVTGEGLAWVIEASSPSLGGVTGAYTPRSAAGSIARILGGGGLQIV</sequence>
<dbReference type="Pfam" id="PF03447">
    <property type="entry name" value="NAD_binding_3"/>
    <property type="match status" value="1"/>
</dbReference>
<name>A0A3P3DG33_9RHOB</name>
<accession>A0A3P3DG33</accession>
<dbReference type="PANTHER" id="PTHR31873">
    <property type="entry name" value="L-ASPARTATE DEHYDROGENASE-RELATED"/>
    <property type="match status" value="1"/>
</dbReference>
<dbReference type="Gene3D" id="3.40.50.720">
    <property type="entry name" value="NAD(P)-binding Rossmann-like Domain"/>
    <property type="match status" value="1"/>
</dbReference>
<gene>
    <name evidence="4" type="ORF">EG244_14070</name>
</gene>
<dbReference type="OrthoDB" id="8456681at2"/>
<dbReference type="GO" id="GO:0050661">
    <property type="term" value="F:NADP binding"/>
    <property type="evidence" value="ECO:0007669"/>
    <property type="project" value="InterPro"/>
</dbReference>
<dbReference type="GO" id="GO:0009435">
    <property type="term" value="P:NAD+ biosynthetic process"/>
    <property type="evidence" value="ECO:0007669"/>
    <property type="project" value="InterPro"/>
</dbReference>
<dbReference type="SUPFAM" id="SSF51735">
    <property type="entry name" value="NAD(P)-binding Rossmann-fold domains"/>
    <property type="match status" value="1"/>
</dbReference>